<dbReference type="EMBL" id="OX459123">
    <property type="protein sequence ID" value="CAI9109312.1"/>
    <property type="molecule type" value="Genomic_DNA"/>
</dbReference>
<organism evidence="2 3">
    <name type="scientific">Oldenlandia corymbosa var. corymbosa</name>
    <dbReference type="NCBI Taxonomy" id="529605"/>
    <lineage>
        <taxon>Eukaryota</taxon>
        <taxon>Viridiplantae</taxon>
        <taxon>Streptophyta</taxon>
        <taxon>Embryophyta</taxon>
        <taxon>Tracheophyta</taxon>
        <taxon>Spermatophyta</taxon>
        <taxon>Magnoliopsida</taxon>
        <taxon>eudicotyledons</taxon>
        <taxon>Gunneridae</taxon>
        <taxon>Pentapetalae</taxon>
        <taxon>asterids</taxon>
        <taxon>lamiids</taxon>
        <taxon>Gentianales</taxon>
        <taxon>Rubiaceae</taxon>
        <taxon>Rubioideae</taxon>
        <taxon>Spermacoceae</taxon>
        <taxon>Hedyotis-Oldenlandia complex</taxon>
        <taxon>Oldenlandia</taxon>
    </lineage>
</organism>
<keyword evidence="1" id="KW-0732">Signal</keyword>
<feature type="signal peptide" evidence="1">
    <location>
        <begin position="1"/>
        <end position="25"/>
    </location>
</feature>
<protein>
    <submittedName>
        <fullName evidence="2">OLC1v1009115C1</fullName>
    </submittedName>
</protein>
<evidence type="ECO:0000256" key="1">
    <source>
        <dbReference type="SAM" id="SignalP"/>
    </source>
</evidence>
<accession>A0AAV1DQN1</accession>
<dbReference type="AlphaFoldDB" id="A0AAV1DQN1"/>
<dbReference type="Proteomes" id="UP001161247">
    <property type="component" value="Chromosome 6"/>
</dbReference>
<keyword evidence="3" id="KW-1185">Reference proteome</keyword>
<sequence>MTTKKSLVLLLAVVLLIAAAPSANSISILGNEVSGIVGTALVLCTPTGGNPTGLPVANVTVVLTISGIPVAQGITDANGRVVLVANLSVLGINLLQPLSNLVAIVQLPVTSLACPVLQTATGILRAPVTLTSAVTVVNGLLLTVATIGDFLIVPLLG</sequence>
<feature type="chain" id="PRO_5043572609" evidence="1">
    <location>
        <begin position="26"/>
        <end position="157"/>
    </location>
</feature>
<gene>
    <name evidence="2" type="ORF">OLC1_LOCUS17238</name>
</gene>
<evidence type="ECO:0000313" key="2">
    <source>
        <dbReference type="EMBL" id="CAI9109312.1"/>
    </source>
</evidence>
<evidence type="ECO:0000313" key="3">
    <source>
        <dbReference type="Proteomes" id="UP001161247"/>
    </source>
</evidence>
<proteinExistence type="predicted"/>
<name>A0AAV1DQN1_OLDCO</name>
<reference evidence="2" key="1">
    <citation type="submission" date="2023-03" db="EMBL/GenBank/DDBJ databases">
        <authorList>
            <person name="Julca I."/>
        </authorList>
    </citation>
    <scope>NUCLEOTIDE SEQUENCE</scope>
</reference>